<evidence type="ECO:0000259" key="5">
    <source>
        <dbReference type="Pfam" id="PF00266"/>
    </source>
</evidence>
<dbReference type="InterPro" id="IPR001128">
    <property type="entry name" value="Cyt_P450"/>
</dbReference>
<dbReference type="RefSeq" id="XP_038748284.1">
    <property type="nucleotide sequence ID" value="XM_038886442.1"/>
</dbReference>
<dbReference type="SUPFAM" id="SSF53383">
    <property type="entry name" value="PLP-dependent transferases"/>
    <property type="match status" value="1"/>
</dbReference>
<keyword evidence="3" id="KW-0479">Metal-binding</keyword>
<evidence type="ECO:0000313" key="7">
    <source>
        <dbReference type="Proteomes" id="UP000781932"/>
    </source>
</evidence>
<dbReference type="Gene3D" id="1.10.630.10">
    <property type="entry name" value="Cytochrome P450"/>
    <property type="match status" value="1"/>
</dbReference>
<feature type="domain" description="Aminotransferase class V" evidence="5">
    <location>
        <begin position="58"/>
        <end position="169"/>
    </location>
</feature>
<reference evidence="6" key="2">
    <citation type="submission" date="2020-11" db="EMBL/GenBank/DDBJ databases">
        <title>Whole genome sequencing of Colletotrichum sp.</title>
        <authorList>
            <person name="Li H."/>
        </authorList>
    </citation>
    <scope>NUCLEOTIDE SEQUENCE</scope>
    <source>
        <strain evidence="6">CkLH20</strain>
    </source>
</reference>
<dbReference type="PRINTS" id="PR00385">
    <property type="entry name" value="P450"/>
</dbReference>
<keyword evidence="2" id="KW-0349">Heme</keyword>
<dbReference type="PANTHER" id="PTHR24305">
    <property type="entry name" value="CYTOCHROME P450"/>
    <property type="match status" value="1"/>
</dbReference>
<accession>A0A9P6I9I8</accession>
<name>A0A9P6I9I8_9PEZI</name>
<dbReference type="GO" id="GO:0020037">
    <property type="term" value="F:heme binding"/>
    <property type="evidence" value="ECO:0007669"/>
    <property type="project" value="InterPro"/>
</dbReference>
<dbReference type="Pfam" id="PF00067">
    <property type="entry name" value="p450"/>
    <property type="match status" value="1"/>
</dbReference>
<comment type="similarity">
    <text evidence="1">Belongs to the cytochrome P450 family.</text>
</comment>
<dbReference type="SUPFAM" id="SSF48264">
    <property type="entry name" value="Cytochrome P450"/>
    <property type="match status" value="1"/>
</dbReference>
<evidence type="ECO:0000313" key="6">
    <source>
        <dbReference type="EMBL" id="KAF9878823.1"/>
    </source>
</evidence>
<gene>
    <name evidence="6" type="ORF">CkaCkLH20_03723</name>
</gene>
<keyword evidence="4" id="KW-0408">Iron</keyword>
<dbReference type="PANTHER" id="PTHR24305:SF166">
    <property type="entry name" value="CYTOCHROME P450 12A4, MITOCHONDRIAL-RELATED"/>
    <property type="match status" value="1"/>
</dbReference>
<dbReference type="OrthoDB" id="1470350at2759"/>
<protein>
    <submittedName>
        <fullName evidence="6">Cytochrome P450</fullName>
    </submittedName>
</protein>
<dbReference type="InterPro" id="IPR036396">
    <property type="entry name" value="Cyt_P450_sf"/>
</dbReference>
<dbReference type="PRINTS" id="PR00359">
    <property type="entry name" value="BP450"/>
</dbReference>
<dbReference type="InterPro" id="IPR050121">
    <property type="entry name" value="Cytochrome_P450_monoxygenase"/>
</dbReference>
<dbReference type="Proteomes" id="UP000781932">
    <property type="component" value="Unassembled WGS sequence"/>
</dbReference>
<dbReference type="GO" id="GO:0016705">
    <property type="term" value="F:oxidoreductase activity, acting on paired donors, with incorporation or reduction of molecular oxygen"/>
    <property type="evidence" value="ECO:0007669"/>
    <property type="project" value="InterPro"/>
</dbReference>
<dbReference type="EMBL" id="JAATWM020000009">
    <property type="protein sequence ID" value="KAF9878823.1"/>
    <property type="molecule type" value="Genomic_DNA"/>
</dbReference>
<evidence type="ECO:0000256" key="1">
    <source>
        <dbReference type="ARBA" id="ARBA00010617"/>
    </source>
</evidence>
<keyword evidence="7" id="KW-1185">Reference proteome</keyword>
<sequence>MGSILDSYPEYSQTSRLDELRATEYGYLDEQGHLYLDFTGAGLAAKSQIRAHESRLGQTLFGNPHSTNPTSQSATRLVEDARARVLDYLNASPKEYTAIFTANATGAARLVAEAYPFKRRTNLVLTSDNHNSVNGLREFARRSHAKTVYVPVRAPELRVDPSDLMSALSRRRGETLLVTQLDALKEIFQSKANAFMKPEITRRIQTPVMGNGIVFTEGEEHRADRRLFSPPFSLNKIKRLIPMIQYMAKQLNQHLSQLTEQQPAIIDISSMWSRVTLDVIAYYSTGTDMSITLKPSVFHDSYQDVFDPSTFGQLLMLISGFFPAVRLIPFKENRKFNSARERIRSEIRKIIRQRMSELSEESAKDVEKPDLLSHMISESRATGQLWPEEKLFENVLNLFGAGHETSATTLVWTIHALTLHTDIQDRLRADVLNLLERKPNPDFVDLESLPYLDKVLKESLRLYNPGIATGREPMHDVEVCGILIPKGTMIMCMPSILNQNPAIWGPDVDEFKPERWDNLTGQAADPNAMASFLLGPRSCIGKAFSMLEMKILLVEVLSKFRFEAVVDEKDMVLMNPSLTLRIQGGLKARVTRL</sequence>
<proteinExistence type="inferred from homology"/>
<dbReference type="InterPro" id="IPR000192">
    <property type="entry name" value="Aminotrans_V_dom"/>
</dbReference>
<evidence type="ECO:0000256" key="4">
    <source>
        <dbReference type="ARBA" id="ARBA00023004"/>
    </source>
</evidence>
<evidence type="ECO:0000256" key="2">
    <source>
        <dbReference type="ARBA" id="ARBA00022617"/>
    </source>
</evidence>
<dbReference type="GO" id="GO:0004497">
    <property type="term" value="F:monooxygenase activity"/>
    <property type="evidence" value="ECO:0007669"/>
    <property type="project" value="InterPro"/>
</dbReference>
<comment type="caution">
    <text evidence="6">The sequence shown here is derived from an EMBL/GenBank/DDBJ whole genome shotgun (WGS) entry which is preliminary data.</text>
</comment>
<dbReference type="GeneID" id="62159516"/>
<dbReference type="InterPro" id="IPR015424">
    <property type="entry name" value="PyrdxlP-dep_Trfase"/>
</dbReference>
<dbReference type="Pfam" id="PF00266">
    <property type="entry name" value="Aminotran_5"/>
    <property type="match status" value="1"/>
</dbReference>
<dbReference type="InterPro" id="IPR002397">
    <property type="entry name" value="Cyt_P450_B"/>
</dbReference>
<dbReference type="AlphaFoldDB" id="A0A9P6I9I8"/>
<organism evidence="6 7">
    <name type="scientific">Colletotrichum karsti</name>
    <dbReference type="NCBI Taxonomy" id="1095194"/>
    <lineage>
        <taxon>Eukaryota</taxon>
        <taxon>Fungi</taxon>
        <taxon>Dikarya</taxon>
        <taxon>Ascomycota</taxon>
        <taxon>Pezizomycotina</taxon>
        <taxon>Sordariomycetes</taxon>
        <taxon>Hypocreomycetidae</taxon>
        <taxon>Glomerellales</taxon>
        <taxon>Glomerellaceae</taxon>
        <taxon>Colletotrichum</taxon>
        <taxon>Colletotrichum boninense species complex</taxon>
    </lineage>
</organism>
<dbReference type="GO" id="GO:0005506">
    <property type="term" value="F:iron ion binding"/>
    <property type="evidence" value="ECO:0007669"/>
    <property type="project" value="InterPro"/>
</dbReference>
<evidence type="ECO:0000256" key="3">
    <source>
        <dbReference type="ARBA" id="ARBA00022723"/>
    </source>
</evidence>
<reference evidence="6" key="1">
    <citation type="submission" date="2020-03" db="EMBL/GenBank/DDBJ databases">
        <authorList>
            <person name="He L."/>
        </authorList>
    </citation>
    <scope>NUCLEOTIDE SEQUENCE</scope>
    <source>
        <strain evidence="6">CkLH20</strain>
    </source>
</reference>